<organism evidence="1 2">
    <name type="scientific">Linum trigynum</name>
    <dbReference type="NCBI Taxonomy" id="586398"/>
    <lineage>
        <taxon>Eukaryota</taxon>
        <taxon>Viridiplantae</taxon>
        <taxon>Streptophyta</taxon>
        <taxon>Embryophyta</taxon>
        <taxon>Tracheophyta</taxon>
        <taxon>Spermatophyta</taxon>
        <taxon>Magnoliopsida</taxon>
        <taxon>eudicotyledons</taxon>
        <taxon>Gunneridae</taxon>
        <taxon>Pentapetalae</taxon>
        <taxon>rosids</taxon>
        <taxon>fabids</taxon>
        <taxon>Malpighiales</taxon>
        <taxon>Linaceae</taxon>
        <taxon>Linum</taxon>
    </lineage>
</organism>
<dbReference type="Proteomes" id="UP001497516">
    <property type="component" value="Chromosome 8"/>
</dbReference>
<keyword evidence="2" id="KW-1185">Reference proteome</keyword>
<dbReference type="EMBL" id="OZ034821">
    <property type="protein sequence ID" value="CAL1406778.1"/>
    <property type="molecule type" value="Genomic_DNA"/>
</dbReference>
<protein>
    <submittedName>
        <fullName evidence="1">Uncharacterized protein</fullName>
    </submittedName>
</protein>
<gene>
    <name evidence="1" type="ORF">LTRI10_LOCUS46483</name>
</gene>
<name>A0AAV2GAL1_9ROSI</name>
<reference evidence="1 2" key="1">
    <citation type="submission" date="2024-04" db="EMBL/GenBank/DDBJ databases">
        <authorList>
            <person name="Fracassetti M."/>
        </authorList>
    </citation>
    <scope>NUCLEOTIDE SEQUENCE [LARGE SCALE GENOMIC DNA]</scope>
</reference>
<evidence type="ECO:0000313" key="2">
    <source>
        <dbReference type="Proteomes" id="UP001497516"/>
    </source>
</evidence>
<evidence type="ECO:0000313" key="1">
    <source>
        <dbReference type="EMBL" id="CAL1406778.1"/>
    </source>
</evidence>
<dbReference type="AlphaFoldDB" id="A0AAV2GAL1"/>
<accession>A0AAV2GAL1</accession>
<sequence length="152" mass="17135">MAINNAQLHPAAVFNKKGFSNVAAYSRYLRRFRDRPIYSSFTIQPSGFSKYDMNIPSLLDGIGWGSLVENMRFSYCPEAVRMFYVNITRGPGCDPSFFKTIVFNYEIIVTPEILATTLNLPHSGLRAGTNGEFVARGFHFDAALTRYTRDIG</sequence>
<proteinExistence type="predicted"/>